<keyword evidence="6" id="KW-0479">Metal-binding</keyword>
<keyword evidence="8" id="KW-0067">ATP-binding</keyword>
<name>A0A5C6MA28_9LACO</name>
<proteinExistence type="inferred from homology"/>
<dbReference type="AlphaFoldDB" id="A0A5C6MA28"/>
<evidence type="ECO:0000256" key="4">
    <source>
        <dbReference type="ARBA" id="ARBA00022490"/>
    </source>
</evidence>
<keyword evidence="7" id="KW-0547">Nucleotide-binding</keyword>
<keyword evidence="9" id="KW-0460">Magnesium</keyword>
<accession>A0A5C6MA28</accession>
<evidence type="ECO:0000256" key="2">
    <source>
        <dbReference type="ARBA" id="ARBA00007599"/>
    </source>
</evidence>
<dbReference type="SUPFAM" id="SSF52540">
    <property type="entry name" value="P-loop containing nucleoside triphosphate hydrolases"/>
    <property type="match status" value="1"/>
</dbReference>
<dbReference type="PANTHER" id="PTHR33540">
    <property type="entry name" value="TRNA THREONYLCARBAMOYLADENOSINE BIOSYNTHESIS PROTEIN TSAE"/>
    <property type="match status" value="1"/>
</dbReference>
<gene>
    <name evidence="11" type="ORF">LABALGLTS371_04180</name>
</gene>
<evidence type="ECO:0000313" key="12">
    <source>
        <dbReference type="Proteomes" id="UP000321659"/>
    </source>
</evidence>
<dbReference type="NCBIfam" id="TIGR00150">
    <property type="entry name" value="T6A_YjeE"/>
    <property type="match status" value="1"/>
</dbReference>
<keyword evidence="5" id="KW-0819">tRNA processing</keyword>
<dbReference type="GO" id="GO:0005524">
    <property type="term" value="F:ATP binding"/>
    <property type="evidence" value="ECO:0007669"/>
    <property type="project" value="UniProtKB-KW"/>
</dbReference>
<evidence type="ECO:0000256" key="1">
    <source>
        <dbReference type="ARBA" id="ARBA00004496"/>
    </source>
</evidence>
<dbReference type="Pfam" id="PF02367">
    <property type="entry name" value="TsaE"/>
    <property type="match status" value="1"/>
</dbReference>
<evidence type="ECO:0000256" key="10">
    <source>
        <dbReference type="ARBA" id="ARBA00032441"/>
    </source>
</evidence>
<keyword evidence="11" id="KW-0808">Transferase</keyword>
<comment type="caution">
    <text evidence="11">The sequence shown here is derived from an EMBL/GenBank/DDBJ whole genome shotgun (WGS) entry which is preliminary data.</text>
</comment>
<keyword evidence="4" id="KW-0963">Cytoplasm</keyword>
<evidence type="ECO:0000256" key="8">
    <source>
        <dbReference type="ARBA" id="ARBA00022840"/>
    </source>
</evidence>
<evidence type="ECO:0000256" key="3">
    <source>
        <dbReference type="ARBA" id="ARBA00019010"/>
    </source>
</evidence>
<dbReference type="GO" id="GO:0046872">
    <property type="term" value="F:metal ion binding"/>
    <property type="evidence" value="ECO:0007669"/>
    <property type="project" value="UniProtKB-KW"/>
</dbReference>
<comment type="subcellular location">
    <subcellularLocation>
        <location evidence="1">Cytoplasm</location>
    </subcellularLocation>
</comment>
<dbReference type="Gene3D" id="3.40.50.300">
    <property type="entry name" value="P-loop containing nucleotide triphosphate hydrolases"/>
    <property type="match status" value="1"/>
</dbReference>
<dbReference type="RefSeq" id="WP_146302426.1">
    <property type="nucleotide sequence ID" value="NZ_JANXKU010000002.1"/>
</dbReference>
<evidence type="ECO:0000256" key="7">
    <source>
        <dbReference type="ARBA" id="ARBA00022741"/>
    </source>
</evidence>
<reference evidence="11 12" key="1">
    <citation type="submission" date="2019-04" db="EMBL/GenBank/DDBJ databases">
        <title>In vitro growth and metabolic characteristics of meat-borne Lactobacillus algidus strains.</title>
        <authorList>
            <person name="Sade E."/>
            <person name="Per J."/>
            <person name="Tytti H."/>
            <person name="Johanna B.K."/>
        </authorList>
    </citation>
    <scope>NUCLEOTIDE SEQUENCE [LARGE SCALE GENOMIC DNA]</scope>
    <source>
        <strain evidence="11 12">LTS37-1</strain>
    </source>
</reference>
<dbReference type="InterPro" id="IPR027417">
    <property type="entry name" value="P-loop_NTPase"/>
</dbReference>
<comment type="similarity">
    <text evidence="2">Belongs to the TsaE family.</text>
</comment>
<dbReference type="Proteomes" id="UP000321659">
    <property type="component" value="Unassembled WGS sequence"/>
</dbReference>
<dbReference type="PANTHER" id="PTHR33540:SF2">
    <property type="entry name" value="TRNA THREONYLCARBAMOYLADENOSINE BIOSYNTHESIS PROTEIN TSAE"/>
    <property type="match status" value="1"/>
</dbReference>
<dbReference type="EMBL" id="SRRQ01000002">
    <property type="protein sequence ID" value="TWW11648.1"/>
    <property type="molecule type" value="Genomic_DNA"/>
</dbReference>
<protein>
    <recommendedName>
        <fullName evidence="3">tRNA threonylcarbamoyladenosine biosynthesis protein TsaE</fullName>
    </recommendedName>
    <alternativeName>
        <fullName evidence="10">t(6)A37 threonylcarbamoyladenosine biosynthesis protein TsaE</fullName>
    </alternativeName>
</protein>
<evidence type="ECO:0000313" key="11">
    <source>
        <dbReference type="EMBL" id="TWW11648.1"/>
    </source>
</evidence>
<dbReference type="InterPro" id="IPR003442">
    <property type="entry name" value="T6A_TsaE"/>
</dbReference>
<evidence type="ECO:0000256" key="6">
    <source>
        <dbReference type="ARBA" id="ARBA00022723"/>
    </source>
</evidence>
<organism evidence="11 12">
    <name type="scientific">Dellaglioa algida</name>
    <dbReference type="NCBI Taxonomy" id="105612"/>
    <lineage>
        <taxon>Bacteria</taxon>
        <taxon>Bacillati</taxon>
        <taxon>Bacillota</taxon>
        <taxon>Bacilli</taxon>
        <taxon>Lactobacillales</taxon>
        <taxon>Lactobacillaceae</taxon>
        <taxon>Dellaglioa</taxon>
    </lineage>
</organism>
<dbReference type="GO" id="GO:0005737">
    <property type="term" value="C:cytoplasm"/>
    <property type="evidence" value="ECO:0007669"/>
    <property type="project" value="UniProtKB-SubCell"/>
</dbReference>
<evidence type="ECO:0000256" key="5">
    <source>
        <dbReference type="ARBA" id="ARBA00022694"/>
    </source>
</evidence>
<dbReference type="GO" id="GO:0016740">
    <property type="term" value="F:transferase activity"/>
    <property type="evidence" value="ECO:0007669"/>
    <property type="project" value="UniProtKB-KW"/>
</dbReference>
<dbReference type="GO" id="GO:0002949">
    <property type="term" value="P:tRNA threonylcarbamoyladenosine modification"/>
    <property type="evidence" value="ECO:0007669"/>
    <property type="project" value="InterPro"/>
</dbReference>
<sequence>MNIEVNSVEETQKIAEKLGQLVEPNMILLLDGDLGAGKTTFAKGLAVGLGITRNVKSPTFPIVREYREGRLPLFHMDVYRLEGMGGADLGLDEYFNSDGVSVVEWSEFIQDELPDDSLRITLLKDEDDDNRRVIKLDSYGSQYTRILEQLTKKNG</sequence>
<evidence type="ECO:0000256" key="9">
    <source>
        <dbReference type="ARBA" id="ARBA00022842"/>
    </source>
</evidence>